<dbReference type="PANTHER" id="PTHR48032">
    <property type="entry name" value="RNA-BINDING PROTEIN MUSASHI HOMOLOG RBP6"/>
    <property type="match status" value="1"/>
</dbReference>
<evidence type="ECO:0000256" key="4">
    <source>
        <dbReference type="SAM" id="MobiDB-lite"/>
    </source>
</evidence>
<dbReference type="PROSITE" id="PS50102">
    <property type="entry name" value="RRM"/>
    <property type="match status" value="2"/>
</dbReference>
<dbReference type="CDD" id="cd12578">
    <property type="entry name" value="RRM1_hnRNPA_like"/>
    <property type="match status" value="1"/>
</dbReference>
<accession>A0ABR1B693</accession>
<feature type="region of interest" description="Disordered" evidence="4">
    <location>
        <begin position="332"/>
        <end position="354"/>
    </location>
</feature>
<proteinExistence type="predicted"/>
<feature type="compositionally biased region" description="Gly residues" evidence="4">
    <location>
        <begin position="335"/>
        <end position="345"/>
    </location>
</feature>
<feature type="region of interest" description="Disordered" evidence="4">
    <location>
        <begin position="412"/>
        <end position="439"/>
    </location>
</feature>
<dbReference type="Gene3D" id="3.30.70.330">
    <property type="match status" value="2"/>
</dbReference>
<comment type="caution">
    <text evidence="6">The sequence shown here is derived from an EMBL/GenBank/DDBJ whole genome shotgun (WGS) entry which is preliminary data.</text>
</comment>
<feature type="region of interest" description="Disordered" evidence="4">
    <location>
        <begin position="199"/>
        <end position="280"/>
    </location>
</feature>
<name>A0ABR1B693_POLSC</name>
<keyword evidence="1" id="KW-0677">Repeat</keyword>
<feature type="compositionally biased region" description="Low complexity" evidence="4">
    <location>
        <begin position="233"/>
        <end position="242"/>
    </location>
</feature>
<evidence type="ECO:0000259" key="5">
    <source>
        <dbReference type="PROSITE" id="PS50102"/>
    </source>
</evidence>
<sequence length="470" mass="51036">MFYENKESEKDSIMKREDVKHEPEQLRKMFIGGLDYSTTDEGLKQFYEKWGTVVDVVVMKEPKTRRSRGFGFITYSKAEMVDRAMNNRPHKIDGRQVEPKRAVPRDLCSKGEANVRKLFIGGIGKAVTKEDLAEYFGKYGTLTDCAIVVTKDTGEPRGFGFVEYEDVDSADKVILIRDHEVKGRRVEIKKAIAREEINKDGRRGGGRGHGGMRDGRGGDFRNGQGNFGGWNNGQGNSWGINNPSPWNNQQVPPMGNFGGGWNNQGNNCGMNTPNPWNNQQGLPMGNFGSGWNNQGNNCGLNNPSPWNNQQGPPMGNWGGNNPWGSIQNGCSQGYNGSGIGDGGYPQGNQDGRLNNVENSLGSSMNNLRNVLGNAGTGGSRGSDTMGSGGTGIPNNIYSVLNTGGMGFNNFGGPSGGGGGGPMRNNYGSSNNRSAPYPTSDILHLPQCQIYEERKSVMTGYKNKVDNYGPK</sequence>
<dbReference type="InterPro" id="IPR035979">
    <property type="entry name" value="RBD_domain_sf"/>
</dbReference>
<dbReference type="SMART" id="SM00360">
    <property type="entry name" value="RRM"/>
    <property type="match status" value="2"/>
</dbReference>
<evidence type="ECO:0000256" key="1">
    <source>
        <dbReference type="ARBA" id="ARBA00022737"/>
    </source>
</evidence>
<keyword evidence="7" id="KW-1185">Reference proteome</keyword>
<keyword evidence="2 3" id="KW-0694">RNA-binding</keyword>
<feature type="compositionally biased region" description="Gly residues" evidence="4">
    <location>
        <begin position="412"/>
        <end position="421"/>
    </location>
</feature>
<protein>
    <recommendedName>
        <fullName evidence="5">RRM domain-containing protein</fullName>
    </recommendedName>
</protein>
<dbReference type="SUPFAM" id="SSF54928">
    <property type="entry name" value="RNA-binding domain, RBD"/>
    <property type="match status" value="2"/>
</dbReference>
<gene>
    <name evidence="6" type="ORF">RUM44_000828</name>
</gene>
<feature type="compositionally biased region" description="Low complexity" evidence="4">
    <location>
        <begin position="263"/>
        <end position="274"/>
    </location>
</feature>
<evidence type="ECO:0000256" key="2">
    <source>
        <dbReference type="ARBA" id="ARBA00022884"/>
    </source>
</evidence>
<dbReference type="InterPro" id="IPR012677">
    <property type="entry name" value="Nucleotide-bd_a/b_plait_sf"/>
</dbReference>
<reference evidence="6 7" key="1">
    <citation type="submission" date="2023-09" db="EMBL/GenBank/DDBJ databases">
        <title>Genomes of two closely related lineages of the louse Polyplax serrata with different host specificities.</title>
        <authorList>
            <person name="Martinu J."/>
            <person name="Tarabai H."/>
            <person name="Stefka J."/>
            <person name="Hypsa V."/>
        </authorList>
    </citation>
    <scope>NUCLEOTIDE SEQUENCE [LARGE SCALE GENOMIC DNA]</scope>
    <source>
        <strain evidence="6">98ZLc_SE</strain>
    </source>
</reference>
<dbReference type="Pfam" id="PF00076">
    <property type="entry name" value="RRM_1"/>
    <property type="match status" value="2"/>
</dbReference>
<feature type="domain" description="RRM" evidence="5">
    <location>
        <begin position="116"/>
        <end position="193"/>
    </location>
</feature>
<dbReference type="InterPro" id="IPR000504">
    <property type="entry name" value="RRM_dom"/>
</dbReference>
<dbReference type="EMBL" id="JAWJWF010000003">
    <property type="protein sequence ID" value="KAK6635575.1"/>
    <property type="molecule type" value="Genomic_DNA"/>
</dbReference>
<organism evidence="6 7">
    <name type="scientific">Polyplax serrata</name>
    <name type="common">Common mouse louse</name>
    <dbReference type="NCBI Taxonomy" id="468196"/>
    <lineage>
        <taxon>Eukaryota</taxon>
        <taxon>Metazoa</taxon>
        <taxon>Ecdysozoa</taxon>
        <taxon>Arthropoda</taxon>
        <taxon>Hexapoda</taxon>
        <taxon>Insecta</taxon>
        <taxon>Pterygota</taxon>
        <taxon>Neoptera</taxon>
        <taxon>Paraneoptera</taxon>
        <taxon>Psocodea</taxon>
        <taxon>Troctomorpha</taxon>
        <taxon>Phthiraptera</taxon>
        <taxon>Anoplura</taxon>
        <taxon>Polyplacidae</taxon>
        <taxon>Polyplax</taxon>
    </lineage>
</organism>
<evidence type="ECO:0000256" key="3">
    <source>
        <dbReference type="PROSITE-ProRule" id="PRU00176"/>
    </source>
</evidence>
<evidence type="ECO:0000313" key="6">
    <source>
        <dbReference type="EMBL" id="KAK6635575.1"/>
    </source>
</evidence>
<feature type="domain" description="RRM" evidence="5">
    <location>
        <begin position="27"/>
        <end position="110"/>
    </location>
</feature>
<dbReference type="PANTHER" id="PTHR48032:SF6">
    <property type="entry name" value="RNA-BINDING (RRM_RBD_RNP MOTIFS) FAMILY PROTEIN"/>
    <property type="match status" value="1"/>
</dbReference>
<dbReference type="Proteomes" id="UP001359485">
    <property type="component" value="Unassembled WGS sequence"/>
</dbReference>
<evidence type="ECO:0000313" key="7">
    <source>
        <dbReference type="Proteomes" id="UP001359485"/>
    </source>
</evidence>